<evidence type="ECO:0000313" key="3">
    <source>
        <dbReference type="Proteomes" id="UP000011864"/>
    </source>
</evidence>
<evidence type="ECO:0000313" key="2">
    <source>
        <dbReference type="EMBL" id="AGH44442.1"/>
    </source>
</evidence>
<feature type="compositionally biased region" description="Basic and acidic residues" evidence="1">
    <location>
        <begin position="7"/>
        <end position="29"/>
    </location>
</feature>
<dbReference type="PATRIC" id="fig|1129794.4.peg.2311"/>
<dbReference type="Proteomes" id="UP000011864">
    <property type="component" value="Chromosome"/>
</dbReference>
<dbReference type="KEGG" id="gps:C427_2333"/>
<evidence type="ECO:0000256" key="1">
    <source>
        <dbReference type="SAM" id="MobiDB-lite"/>
    </source>
</evidence>
<organism evidence="2 3">
    <name type="scientific">Paraglaciecola psychrophila 170</name>
    <dbReference type="NCBI Taxonomy" id="1129794"/>
    <lineage>
        <taxon>Bacteria</taxon>
        <taxon>Pseudomonadati</taxon>
        <taxon>Pseudomonadota</taxon>
        <taxon>Gammaproteobacteria</taxon>
        <taxon>Alteromonadales</taxon>
        <taxon>Alteromonadaceae</taxon>
        <taxon>Paraglaciecola</taxon>
    </lineage>
</organism>
<protein>
    <submittedName>
        <fullName evidence="2">Transposase</fullName>
    </submittedName>
</protein>
<dbReference type="AlphaFoldDB" id="K6ZPV9"/>
<keyword evidence="3" id="KW-1185">Reference proteome</keyword>
<feature type="region of interest" description="Disordered" evidence="1">
    <location>
        <begin position="1"/>
        <end position="50"/>
    </location>
</feature>
<dbReference type="EMBL" id="CP003837">
    <property type="protein sequence ID" value="AGH44442.1"/>
    <property type="molecule type" value="Genomic_DNA"/>
</dbReference>
<name>K6ZPV9_9ALTE</name>
<proteinExistence type="predicted"/>
<dbReference type="eggNOG" id="COG3316">
    <property type="taxonomic scope" value="Bacteria"/>
</dbReference>
<accession>K6ZPV9</accession>
<gene>
    <name evidence="2" type="ORF">C427_2333</name>
</gene>
<dbReference type="HOGENOM" id="CLU_3120832_0_0_6"/>
<reference evidence="2 3" key="1">
    <citation type="journal article" date="2013" name="Genome Announc.">
        <title>Complete Genome Sequence of Glaciecola psychrophila Strain 170T.</title>
        <authorList>
            <person name="Yin J."/>
            <person name="Chen J."/>
            <person name="Liu G."/>
            <person name="Yu Y."/>
            <person name="Song L."/>
            <person name="Wang X."/>
            <person name="Qu X."/>
        </authorList>
    </citation>
    <scope>NUCLEOTIDE SEQUENCE [LARGE SCALE GENOMIC DNA]</scope>
    <source>
        <strain evidence="2 3">170</strain>
    </source>
</reference>
<sequence>MRRYSAAKKELIPSVEHSTHQYENNRCELSHQPGRPQERQLKKFKSQGQA</sequence>